<gene>
    <name evidence="3" type="ORF">PYK22_02728</name>
</gene>
<dbReference type="EMBL" id="CBXV010000008">
    <property type="protein sequence ID" value="CDM66695.1"/>
    <property type="molecule type" value="Genomic_DNA"/>
</dbReference>
<feature type="chain" id="PRO_5002125573" description="GWxTD domain-containing protein" evidence="1">
    <location>
        <begin position="25"/>
        <end position="538"/>
    </location>
</feature>
<dbReference type="RefSeq" id="WP_083437929.1">
    <property type="nucleotide sequence ID" value="NZ_CBXV010000008.1"/>
</dbReference>
<dbReference type="NCBIfam" id="TIGR04514">
    <property type="entry name" value="GWxTD_dom"/>
    <property type="match status" value="1"/>
</dbReference>
<keyword evidence="1" id="KW-0732">Signal</keyword>
<dbReference type="OrthoDB" id="101347at2"/>
<dbReference type="Pfam" id="PF20094">
    <property type="entry name" value="GWxTD_dom"/>
    <property type="match status" value="1"/>
</dbReference>
<evidence type="ECO:0000313" key="3">
    <source>
        <dbReference type="EMBL" id="CDM66695.1"/>
    </source>
</evidence>
<organism evidence="3 4">
    <name type="scientific">Pyrinomonas methylaliphatogenes</name>
    <dbReference type="NCBI Taxonomy" id="454194"/>
    <lineage>
        <taxon>Bacteria</taxon>
        <taxon>Pseudomonadati</taxon>
        <taxon>Acidobacteriota</taxon>
        <taxon>Blastocatellia</taxon>
        <taxon>Blastocatellales</taxon>
        <taxon>Pyrinomonadaceae</taxon>
        <taxon>Pyrinomonas</taxon>
    </lineage>
</organism>
<dbReference type="Proteomes" id="UP000031518">
    <property type="component" value="Unassembled WGS sequence"/>
</dbReference>
<dbReference type="AlphaFoldDB" id="A0A0B6X322"/>
<dbReference type="STRING" id="454194.PYK22_02728"/>
<feature type="domain" description="GWxTD" evidence="2">
    <location>
        <begin position="53"/>
        <end position="144"/>
    </location>
</feature>
<accession>A0A0B6X322</accession>
<reference evidence="3 4" key="2">
    <citation type="submission" date="2015-01" db="EMBL/GenBank/DDBJ databases">
        <title>Complete genome sequence of Pyrinomonas methylaliphatogenes type strain K22T.</title>
        <authorList>
            <person name="Lee K.C.Y."/>
            <person name="Power J.F."/>
            <person name="Dunfield P.F."/>
            <person name="Morgan X.C."/>
            <person name="Huttenhower C."/>
            <person name="Stott M.B."/>
        </authorList>
    </citation>
    <scope>NUCLEOTIDE SEQUENCE [LARGE SCALE GENOMIC DNA]</scope>
    <source>
        <strain evidence="3 4">K22</strain>
    </source>
</reference>
<sequence length="538" mass="60614" precursor="true">MIGKLSRVVLWALIFSLAFPPALAQNKKGEQNQTPVEERPRNVKPELKKVYKKWLEEDVAYIITDEERKAFLKLQTDEEREQFIEAFWRRRDPDPDTEENEFKEEYYERIAYANEHFTSGIPGWKTDRGRIYIKFGKPDEIESHPMGGPYQRPYYEGGGETTTYPFEIWFYRYIPGVGSGIEIEFVDPTGTGEYHIARSPNEKDALLYVPGAGLTLAEQLGLANKADRIAGLNTMDYMREQDNPFTRLQILADLEKPPQIKFNDLATAVNTPVVEDNPLNFDMRIDFFRQSEDRVVTAFTIQTENKDLVFKDSGGAQVAQLNIFGRITSVTGRRVGVFEDAVTTTATPEELVALKDRKSAYQKAVALPPGTYKIDVIVRDINSGATGVRHVGFTVPKYDSQKLSTSTLVLAAKLQSLTDQPAVGQFVIGQNKVIPNVSGIYRRGDPVGIYMQVYNAGIDQMTLRPSVDVEYVLLKDGKEVNKVVEDWHGMSDAGQRLTLAKLISTSGLLPGEYELQIRIKDRVSGQSLTPSAKFTLVE</sequence>
<evidence type="ECO:0000313" key="4">
    <source>
        <dbReference type="Proteomes" id="UP000031518"/>
    </source>
</evidence>
<keyword evidence="4" id="KW-1185">Reference proteome</keyword>
<feature type="signal peptide" evidence="1">
    <location>
        <begin position="1"/>
        <end position="24"/>
    </location>
</feature>
<dbReference type="InterPro" id="IPR030959">
    <property type="entry name" value="GWxTD_dom"/>
</dbReference>
<name>A0A0B6X322_9BACT</name>
<protein>
    <recommendedName>
        <fullName evidence="2">GWxTD domain-containing protein</fullName>
    </recommendedName>
</protein>
<reference evidence="3 4" key="1">
    <citation type="submission" date="2013-12" db="EMBL/GenBank/DDBJ databases">
        <authorList>
            <person name="Stott M."/>
        </authorList>
    </citation>
    <scope>NUCLEOTIDE SEQUENCE [LARGE SCALE GENOMIC DNA]</scope>
    <source>
        <strain evidence="3 4">K22</strain>
    </source>
</reference>
<proteinExistence type="predicted"/>
<evidence type="ECO:0000259" key="2">
    <source>
        <dbReference type="Pfam" id="PF20094"/>
    </source>
</evidence>
<evidence type="ECO:0000256" key="1">
    <source>
        <dbReference type="SAM" id="SignalP"/>
    </source>
</evidence>